<name>A0A4V0YFS7_9MICO</name>
<comment type="similarity">
    <text evidence="1">Belongs to the ROK (NagC/XylR) family.</text>
</comment>
<dbReference type="InterPro" id="IPR043129">
    <property type="entry name" value="ATPase_NBD"/>
</dbReference>
<dbReference type="RefSeq" id="WP_129186153.1">
    <property type="nucleotide sequence ID" value="NZ_CP035493.1"/>
</dbReference>
<accession>A0A4V0YFS7</accession>
<dbReference type="SUPFAM" id="SSF53067">
    <property type="entry name" value="Actin-like ATPase domain"/>
    <property type="match status" value="1"/>
</dbReference>
<proteinExistence type="inferred from homology"/>
<keyword evidence="3" id="KW-1185">Reference proteome</keyword>
<sequence>MTVATGPQVDLDIGGTWFRARVANNSGAEPFETVLPAPSLLRRPDRHVGDLIADLVDLLDRSAPPGADVAVSLGAAMDETTGVVRGSGPLWGDWTGQLPLADLLRKRRPDARWAIFNDLTCGVASLAASAPAEAAQITYMTVSSGVALRTADRTRGVIEVDRWGLQGEVGHGPAAPVDRQILQHWPLPCECGGLGHVASLASGPGLSRAAHALGLGPAKDFAQRFPSLLDLGDPLAQTLLTEAVRPVAEAIRGLWRVRPHAELVAVGGGVASGLGRRYERELRRLLVEDRTYADGGRDHAWVAEHVWVTSDTDLDLRAGARLLANHVLRPLRPGGDHHVNHNQGDAR</sequence>
<dbReference type="Proteomes" id="UP000292118">
    <property type="component" value="Chromosome"/>
</dbReference>
<gene>
    <name evidence="2" type="ORF">ET471_00735</name>
</gene>
<evidence type="ECO:0000313" key="3">
    <source>
        <dbReference type="Proteomes" id="UP000292118"/>
    </source>
</evidence>
<reference evidence="2 3" key="1">
    <citation type="submission" date="2019-01" db="EMBL/GenBank/DDBJ databases">
        <title>Genome sequencing of strain FW10M-9.</title>
        <authorList>
            <person name="Heo J."/>
            <person name="Kim S.-J."/>
            <person name="Kim J.-S."/>
            <person name="Hong S.-B."/>
            <person name="Kwon S.-W."/>
        </authorList>
    </citation>
    <scope>NUCLEOTIDE SEQUENCE [LARGE SCALE GENOMIC DNA]</scope>
    <source>
        <strain evidence="2 3">FW10M-9</strain>
    </source>
</reference>
<dbReference type="KEGG" id="xya:ET471_00735"/>
<evidence type="ECO:0000313" key="2">
    <source>
        <dbReference type="EMBL" id="QAY68751.1"/>
    </source>
</evidence>
<dbReference type="Gene3D" id="3.30.420.40">
    <property type="match status" value="2"/>
</dbReference>
<organism evidence="2 3">
    <name type="scientific">Xylanimonas protaetiae</name>
    <dbReference type="NCBI Taxonomy" id="2509457"/>
    <lineage>
        <taxon>Bacteria</taxon>
        <taxon>Bacillati</taxon>
        <taxon>Actinomycetota</taxon>
        <taxon>Actinomycetes</taxon>
        <taxon>Micrococcales</taxon>
        <taxon>Promicromonosporaceae</taxon>
        <taxon>Xylanimonas</taxon>
    </lineage>
</organism>
<dbReference type="EMBL" id="CP035493">
    <property type="protein sequence ID" value="QAY68751.1"/>
    <property type="molecule type" value="Genomic_DNA"/>
</dbReference>
<dbReference type="InterPro" id="IPR000600">
    <property type="entry name" value="ROK"/>
</dbReference>
<dbReference type="AlphaFoldDB" id="A0A4V0YFS7"/>
<dbReference type="OrthoDB" id="8772678at2"/>
<protein>
    <submittedName>
        <fullName evidence="2">ROK family protein</fullName>
    </submittedName>
</protein>
<dbReference type="Pfam" id="PF00480">
    <property type="entry name" value="ROK"/>
    <property type="match status" value="1"/>
</dbReference>
<evidence type="ECO:0000256" key="1">
    <source>
        <dbReference type="ARBA" id="ARBA00006479"/>
    </source>
</evidence>